<dbReference type="RefSeq" id="WP_109744498.1">
    <property type="nucleotide sequence ID" value="NZ_QGGO01000025.1"/>
</dbReference>
<dbReference type="OrthoDB" id="947044at2"/>
<comment type="caution">
    <text evidence="1">The sequence shown here is derived from an EMBL/GenBank/DDBJ whole genome shotgun (WGS) entry which is preliminary data.</text>
</comment>
<dbReference type="AlphaFoldDB" id="A0A316DR21"/>
<keyword evidence="2" id="KW-1185">Reference proteome</keyword>
<gene>
    <name evidence="1" type="ORF">LV89_03829</name>
</gene>
<protein>
    <submittedName>
        <fullName evidence="1">Uncharacterized protein</fullName>
    </submittedName>
</protein>
<accession>A0A316DR21</accession>
<dbReference type="EMBL" id="QGGO01000025">
    <property type="protein sequence ID" value="PWK20286.1"/>
    <property type="molecule type" value="Genomic_DNA"/>
</dbReference>
<organism evidence="1 2">
    <name type="scientific">Arcicella aurantiaca</name>
    <dbReference type="NCBI Taxonomy" id="591202"/>
    <lineage>
        <taxon>Bacteria</taxon>
        <taxon>Pseudomonadati</taxon>
        <taxon>Bacteroidota</taxon>
        <taxon>Cytophagia</taxon>
        <taxon>Cytophagales</taxon>
        <taxon>Flectobacillaceae</taxon>
        <taxon>Arcicella</taxon>
    </lineage>
</organism>
<evidence type="ECO:0000313" key="2">
    <source>
        <dbReference type="Proteomes" id="UP000245489"/>
    </source>
</evidence>
<reference evidence="1 2" key="1">
    <citation type="submission" date="2018-05" db="EMBL/GenBank/DDBJ databases">
        <title>Genomic Encyclopedia of Archaeal and Bacterial Type Strains, Phase II (KMG-II): from individual species to whole genera.</title>
        <authorList>
            <person name="Goeker M."/>
        </authorList>
    </citation>
    <scope>NUCLEOTIDE SEQUENCE [LARGE SCALE GENOMIC DNA]</scope>
    <source>
        <strain evidence="1 2">DSM 22214</strain>
    </source>
</reference>
<name>A0A316DR21_9BACT</name>
<evidence type="ECO:0000313" key="1">
    <source>
        <dbReference type="EMBL" id="PWK20286.1"/>
    </source>
</evidence>
<proteinExistence type="predicted"/>
<sequence>MRQYDILGGETEIKEHRRKRRKVVSQSNNAVVPNNTTTTNVPRTKPVTVTTTQRENTLVATIEKKVSLKNHQIVTTTHYIPEFKSQHENSRENVKGNTGEYNGYMSRNTGRYVDRIIENWLTAIELNQENKQKDYNDQVYVTFLTLTLPCKQVHGDNYIKNQCLDPMIEWLRSSEKKNKRSGAGVDAYLWRAESQKNGDIHFHLILDRWVVADLVRNKWNQIIERLKYVTMYKKTQEYIYRDGFKFREEQAQKQIERLQYVLQNAIEDNKMIPDTKYVNHPMVRETLNQIINDYRMMPAAEKKKLSGFGLSDEVARMLVYKMQLKAYEIGKNEGWSNPNTTDIHKLGNISSISAYIKKYVSKSDIVEPKLEKNQRALIKEQDGKRRIYTLREGGDWDNLLDYYDENAPLYEITFTSRKVRGRIWGKSRNLSDGADGKKIQAAQFVTETKIIADDVVWGRQITRWSTNDDVSEYVENVKQEIPEEEVKRIAEIIQSDYCEVIPLGKYAVKVHHKTKKKLKYFKPIKQVEFLHKVSPALEKRYLAHYDNIFQMIYGSNSDTSTTQIAA</sequence>
<dbReference type="Proteomes" id="UP000245489">
    <property type="component" value="Unassembled WGS sequence"/>
</dbReference>